<feature type="transmembrane region" description="Helical" evidence="6">
    <location>
        <begin position="313"/>
        <end position="333"/>
    </location>
</feature>
<evidence type="ECO:0000256" key="3">
    <source>
        <dbReference type="ARBA" id="ARBA00022692"/>
    </source>
</evidence>
<dbReference type="InterPro" id="IPR045394">
    <property type="entry name" value="Abhydrolase_dom"/>
</dbReference>
<dbReference type="PANTHER" id="PTHR13353">
    <property type="entry name" value="TRANSMEMBRANE PROTEIN 19"/>
    <property type="match status" value="1"/>
</dbReference>
<evidence type="ECO:0000256" key="1">
    <source>
        <dbReference type="ARBA" id="ARBA00004141"/>
    </source>
</evidence>
<evidence type="ECO:0000259" key="7">
    <source>
        <dbReference type="Pfam" id="PF20091"/>
    </source>
</evidence>
<evidence type="ECO:0000256" key="6">
    <source>
        <dbReference type="SAM" id="Phobius"/>
    </source>
</evidence>
<dbReference type="AlphaFoldDB" id="A0A9W4P7G0"/>
<feature type="transmembrane region" description="Helical" evidence="6">
    <location>
        <begin position="43"/>
        <end position="61"/>
    </location>
</feature>
<accession>A0A9W4P7G0</accession>
<comment type="subcellular location">
    <subcellularLocation>
        <location evidence="1">Membrane</location>
        <topology evidence="1">Multi-pass membrane protein</topology>
    </subcellularLocation>
</comment>
<comment type="caution">
    <text evidence="8">The sequence shown here is derived from an EMBL/GenBank/DDBJ whole genome shotgun (WGS) entry which is preliminary data.</text>
</comment>
<feature type="domain" description="Alpha/beta hydrolase" evidence="7">
    <location>
        <begin position="395"/>
        <end position="792"/>
    </location>
</feature>
<keyword evidence="9" id="KW-1185">Reference proteome</keyword>
<keyword evidence="3 6" id="KW-0812">Transmembrane</keyword>
<keyword evidence="5 6" id="KW-0472">Membrane</keyword>
<evidence type="ECO:0000256" key="2">
    <source>
        <dbReference type="ARBA" id="ARBA00009012"/>
    </source>
</evidence>
<dbReference type="GO" id="GO:0016020">
    <property type="term" value="C:membrane"/>
    <property type="evidence" value="ECO:0007669"/>
    <property type="project" value="UniProtKB-SubCell"/>
</dbReference>
<proteinExistence type="inferred from homology"/>
<evidence type="ECO:0000313" key="9">
    <source>
        <dbReference type="Proteomes" id="UP001154252"/>
    </source>
</evidence>
<comment type="similarity">
    <text evidence="2">Belongs to the TMEM19 family.</text>
</comment>
<dbReference type="InterPro" id="IPR002794">
    <property type="entry name" value="DUF92_TMEM19"/>
</dbReference>
<dbReference type="Pfam" id="PF20091">
    <property type="entry name" value="Abhydrolase_10"/>
    <property type="match status" value="1"/>
</dbReference>
<reference evidence="8" key="1">
    <citation type="submission" date="2021-07" db="EMBL/GenBank/DDBJ databases">
        <authorList>
            <person name="Branca A.L. A."/>
        </authorList>
    </citation>
    <scope>NUCLEOTIDE SEQUENCE</scope>
</reference>
<name>A0A9W4P7G0_9EURO</name>
<feature type="transmembrane region" description="Helical" evidence="6">
    <location>
        <begin position="210"/>
        <end position="234"/>
    </location>
</feature>
<dbReference type="PANTHER" id="PTHR13353:SF5">
    <property type="entry name" value="TRANSMEMBRANE PROTEIN 19"/>
    <property type="match status" value="1"/>
</dbReference>
<gene>
    <name evidence="8" type="ORF">PEGY_LOCUS7517</name>
</gene>
<evidence type="ECO:0000256" key="4">
    <source>
        <dbReference type="ARBA" id="ARBA00022989"/>
    </source>
</evidence>
<organism evidence="8 9">
    <name type="scientific">Penicillium egyptiacum</name>
    <dbReference type="NCBI Taxonomy" id="1303716"/>
    <lineage>
        <taxon>Eukaryota</taxon>
        <taxon>Fungi</taxon>
        <taxon>Dikarya</taxon>
        <taxon>Ascomycota</taxon>
        <taxon>Pezizomycotina</taxon>
        <taxon>Eurotiomycetes</taxon>
        <taxon>Eurotiomycetidae</taxon>
        <taxon>Eurotiales</taxon>
        <taxon>Aspergillaceae</taxon>
        <taxon>Penicillium</taxon>
    </lineage>
</organism>
<dbReference type="Proteomes" id="UP001154252">
    <property type="component" value="Unassembled WGS sequence"/>
</dbReference>
<evidence type="ECO:0000313" key="8">
    <source>
        <dbReference type="EMBL" id="CAG8903771.1"/>
    </source>
</evidence>
<dbReference type="PROSITE" id="PS51257">
    <property type="entry name" value="PROKAR_LIPOPROTEIN"/>
    <property type="match status" value="1"/>
</dbReference>
<feature type="transmembrane region" description="Helical" evidence="6">
    <location>
        <begin position="172"/>
        <end position="198"/>
    </location>
</feature>
<sequence length="802" mass="87806">MKPYIGIPLVFGLVYRAWSRKSLTPLGLVVAGCSASAHALHPWSAPVALLAVFYFGGTKVTKVKHEIKSRLTLSATGAEGGEGARNHIQVLANSVVATILSIAHAMVLARTTDTESCFSLGQNAADILMVGIVANYAAVAADTFSSELGILSKSKPRLITSLNLREVPPGTNGGVTATGLGAGLLGSFIVSATSAAVLPFCASARLKDRALWTIAMTIWGALGSVLDSVLGGLLQASVVDKRSGKVVEGSGGRKVLIHPSTGKPVIPADSTAKATGSIHNAAIHGTQVTKIVDESQESRRLETGRDWLDNNGVNLLMAATMSVGAMGIAQWFWGLDVFELLHNLDEQGTPAKMATEEEREMHVRVAEPSVSFLPETETSKTVTYDLHHSDLLPVYDYVSREYLMTGVAVANSYCTRLLLRCPADPHKFSGLVITEPSHLWGGTTIWRLINRWLMRNGHAWLEVDSQAPAAIDQIKNVDPERYKDMHFIPCRTLEEFSSNIPSFANAEELWDNYRIFKERWWAATLQSPEILVAASHALRSGQLGIEAERVVLAGLSQTADLIRKFIVESRHFRLPDGCAPFQGFMPCQCDAGNPLPDLRDAKIIEILGEFELIYIKALYGGSETPPHRRPDSSSFRLYEVAGMSHRETRYLSMADKKRLSVVDLEGAQWSTFANSFVYHALFDAMNSWITTGVAPPRGTTIDVDEFGEIERDEYGNALAGVRTVHTDVPTAKIIDVTPQPHPHWHTGTEVPFKDVKLWAVYKTVENYRRQAGEAIDRQVEAGFLLPEDAEVLRRDTIEQVSF</sequence>
<dbReference type="EMBL" id="CAJVRC010000882">
    <property type="protein sequence ID" value="CAG8903771.1"/>
    <property type="molecule type" value="Genomic_DNA"/>
</dbReference>
<protein>
    <recommendedName>
        <fullName evidence="7">Alpha/beta hydrolase domain-containing protein</fullName>
    </recommendedName>
</protein>
<dbReference type="Pfam" id="PF01940">
    <property type="entry name" value="DUF92"/>
    <property type="match status" value="1"/>
</dbReference>
<evidence type="ECO:0000256" key="5">
    <source>
        <dbReference type="ARBA" id="ARBA00023136"/>
    </source>
</evidence>
<keyword evidence="4 6" id="KW-1133">Transmembrane helix</keyword>
<dbReference type="OrthoDB" id="30881at2759"/>